<dbReference type="GO" id="GO:0000302">
    <property type="term" value="P:response to reactive oxygen species"/>
    <property type="evidence" value="ECO:0007669"/>
    <property type="project" value="TreeGrafter"/>
</dbReference>
<keyword evidence="3 5" id="KW-0560">Oxidoreductase</keyword>
<evidence type="ECO:0000256" key="5">
    <source>
        <dbReference type="RuleBase" id="RU363051"/>
    </source>
</evidence>
<dbReference type="GO" id="GO:0034599">
    <property type="term" value="P:cellular response to oxidative stress"/>
    <property type="evidence" value="ECO:0007669"/>
    <property type="project" value="InterPro"/>
</dbReference>
<dbReference type="EMBL" id="QLNT01000005">
    <property type="protein sequence ID" value="KAF3074230.1"/>
    <property type="molecule type" value="Genomic_DNA"/>
</dbReference>
<dbReference type="InterPro" id="IPR010255">
    <property type="entry name" value="Haem_peroxidase_sf"/>
</dbReference>
<evidence type="ECO:0000256" key="3">
    <source>
        <dbReference type="ARBA" id="ARBA00023002"/>
    </source>
</evidence>
<gene>
    <name evidence="7" type="ORF">CFAM422_003573</name>
</gene>
<feature type="domain" description="Plant heme peroxidase family profile" evidence="6">
    <location>
        <begin position="128"/>
        <end position="356"/>
    </location>
</feature>
<keyword evidence="2" id="KW-0349">Heme</keyword>
<evidence type="ECO:0000313" key="7">
    <source>
        <dbReference type="EMBL" id="KAF3074230.1"/>
    </source>
</evidence>
<keyword evidence="8" id="KW-1185">Reference proteome</keyword>
<organism evidence="7 8">
    <name type="scientific">Trichoderma lentiforme</name>
    <dbReference type="NCBI Taxonomy" id="1567552"/>
    <lineage>
        <taxon>Eukaryota</taxon>
        <taxon>Fungi</taxon>
        <taxon>Dikarya</taxon>
        <taxon>Ascomycota</taxon>
        <taxon>Pezizomycotina</taxon>
        <taxon>Sordariomycetes</taxon>
        <taxon>Hypocreomycetidae</taxon>
        <taxon>Hypocreales</taxon>
        <taxon>Hypocreaceae</taxon>
        <taxon>Trichoderma</taxon>
    </lineage>
</organism>
<accession>A0A9P4XKF3</accession>
<dbReference type="GO" id="GO:0004601">
    <property type="term" value="F:peroxidase activity"/>
    <property type="evidence" value="ECO:0007669"/>
    <property type="project" value="UniProtKB-KW"/>
</dbReference>
<keyword evidence="1 5" id="KW-0575">Peroxidase</keyword>
<name>A0A9P4XKF3_9HYPO</name>
<dbReference type="GO" id="GO:0020037">
    <property type="term" value="F:heme binding"/>
    <property type="evidence" value="ECO:0007669"/>
    <property type="project" value="UniProtKB-UniRule"/>
</dbReference>
<dbReference type="Pfam" id="PF00141">
    <property type="entry name" value="peroxidase"/>
    <property type="match status" value="1"/>
</dbReference>
<dbReference type="EC" id="1.11.1.-" evidence="5"/>
<dbReference type="Gene3D" id="1.10.520.10">
    <property type="match status" value="1"/>
</dbReference>
<evidence type="ECO:0000259" key="6">
    <source>
        <dbReference type="PROSITE" id="PS50873"/>
    </source>
</evidence>
<dbReference type="AlphaFoldDB" id="A0A9P4XKF3"/>
<reference evidence="7 8" key="1">
    <citation type="submission" date="2018-06" db="EMBL/GenBank/DDBJ databases">
        <title>Genome analysis of cellulolytic fungus Trichoderma lentiforme CFAM-422.</title>
        <authorList>
            <person name="Steindorff A.S."/>
            <person name="Formighieri E.F."/>
            <person name="Midorikawa G.E.O."/>
            <person name="Tamietti M.S."/>
            <person name="Ramos E.Z."/>
            <person name="Silva A.S."/>
            <person name="Bon E.P.S."/>
            <person name="Mendes T.D."/>
            <person name="Damaso M.C.T."/>
            <person name="Favaro L.C.L."/>
        </authorList>
    </citation>
    <scope>NUCLEOTIDE SEQUENCE [LARGE SCALE GENOMIC DNA]</scope>
    <source>
        <strain evidence="7 8">CFAM-422</strain>
    </source>
</reference>
<dbReference type="PANTHER" id="PTHR31356:SF53">
    <property type="entry name" value="HEME PEROXIDASE"/>
    <property type="match status" value="1"/>
</dbReference>
<dbReference type="InterPro" id="IPR002016">
    <property type="entry name" value="Haem_peroxidase"/>
</dbReference>
<dbReference type="Gene3D" id="1.10.420.10">
    <property type="entry name" value="Peroxidase, domain 2"/>
    <property type="match status" value="1"/>
</dbReference>
<dbReference type="InterPro" id="IPR044831">
    <property type="entry name" value="Ccp1-like"/>
</dbReference>
<keyword evidence="2" id="KW-0479">Metal-binding</keyword>
<evidence type="ECO:0000256" key="1">
    <source>
        <dbReference type="ARBA" id="ARBA00022559"/>
    </source>
</evidence>
<feature type="signal peptide" evidence="5">
    <location>
        <begin position="1"/>
        <end position="23"/>
    </location>
</feature>
<comment type="similarity">
    <text evidence="4">Belongs to the peroxidase family.</text>
</comment>
<evidence type="ECO:0000313" key="8">
    <source>
        <dbReference type="Proteomes" id="UP000801864"/>
    </source>
</evidence>
<sequence length="580" mass="62254">MVLSNRFLSTVAKLGLVAGSAYADKEQIWPAKTDLLESMLFEQQGFNSQNSPATFIVPCEKVTFGTGRNGAAEWLRTAYHDMATADVENGIGGIDASIGFEVNRDENPGIGFNETLMNLAAFLTPRSSMADLIAMGALFAANGCSNGSVEIPFRAGRVDATGPGPTGVPRPEQPLDEHITSFQKQGFTPQEMIGLVACGHTLGGVHGVDFPEIVDVVNDRVRCSFDHINMATRLGATDDNTQTFDTTNSGFTAFDNTVAVQYVNNVTQNPLAFGHNETTRSDGRIFASDGGIEIGRMATSPAYFYKTCQDLLERMINTVPKGVTLTEPLQPYPVKPSRLFATVNSNGTMSLTGYIRVIGTVAANPNRSIKLHIHPRAGVTCTPAKPCTVSNNIPAFASGHVMYGNPPLTFWTYPFTVEVPLAQGISGFDVEVIDNINGVTNSTLHTNGGHGFPFDDTILTQPQLSCTETRTEGLMNLTVAIRDDSYLNTLKAIVHVPEPLLSLTPAVGSVPLDFIKAGPISGSGYTLYNASIATGVIPQDFPNNQAGTYIRTYDLIASNGTHTVEREFNMMDGLKSCPGF</sequence>
<protein>
    <recommendedName>
        <fullName evidence="5">Peroxidase</fullName>
        <ecNumber evidence="5">1.11.1.-</ecNumber>
    </recommendedName>
</protein>
<evidence type="ECO:0000256" key="2">
    <source>
        <dbReference type="ARBA" id="ARBA00022617"/>
    </source>
</evidence>
<keyword evidence="5" id="KW-0732">Signal</keyword>
<dbReference type="Proteomes" id="UP000801864">
    <property type="component" value="Unassembled WGS sequence"/>
</dbReference>
<dbReference type="GO" id="GO:0042744">
    <property type="term" value="P:hydrogen peroxide catabolic process"/>
    <property type="evidence" value="ECO:0007669"/>
    <property type="project" value="TreeGrafter"/>
</dbReference>
<dbReference type="PROSITE" id="PS50873">
    <property type="entry name" value="PEROXIDASE_4"/>
    <property type="match status" value="1"/>
</dbReference>
<feature type="chain" id="PRO_5040539217" description="Peroxidase" evidence="5">
    <location>
        <begin position="24"/>
        <end position="580"/>
    </location>
</feature>
<dbReference type="PANTHER" id="PTHR31356">
    <property type="entry name" value="THYLAKOID LUMENAL 29 KDA PROTEIN, CHLOROPLASTIC-RELATED"/>
    <property type="match status" value="1"/>
</dbReference>
<evidence type="ECO:0000256" key="4">
    <source>
        <dbReference type="RuleBase" id="RU004241"/>
    </source>
</evidence>
<keyword evidence="2" id="KW-0408">Iron</keyword>
<proteinExistence type="inferred from homology"/>
<dbReference type="SUPFAM" id="SSF48113">
    <property type="entry name" value="Heme-dependent peroxidases"/>
    <property type="match status" value="1"/>
</dbReference>
<dbReference type="GO" id="GO:0046872">
    <property type="term" value="F:metal ion binding"/>
    <property type="evidence" value="ECO:0007669"/>
    <property type="project" value="UniProtKB-UniRule"/>
</dbReference>
<comment type="caution">
    <text evidence="7">The sequence shown here is derived from an EMBL/GenBank/DDBJ whole genome shotgun (WGS) entry which is preliminary data.</text>
</comment>